<accession>D7CSY4</accession>
<dbReference type="PANTHER" id="PTHR24321:SF8">
    <property type="entry name" value="ESTRADIOL 17-BETA-DEHYDROGENASE 8-RELATED"/>
    <property type="match status" value="1"/>
</dbReference>
<gene>
    <name evidence="3" type="ordered locus">Trad_0615</name>
</gene>
<dbReference type="STRING" id="649638.Trad_0615"/>
<dbReference type="Gene3D" id="3.40.50.720">
    <property type="entry name" value="NAD(P)-binding Rossmann-like Domain"/>
    <property type="match status" value="1"/>
</dbReference>
<evidence type="ECO:0000256" key="2">
    <source>
        <dbReference type="ARBA" id="ARBA00023002"/>
    </source>
</evidence>
<keyword evidence="2" id="KW-0560">Oxidoreductase</keyword>
<dbReference type="AlphaFoldDB" id="D7CSY4"/>
<reference evidence="4" key="1">
    <citation type="submission" date="2010-05" db="EMBL/GenBank/DDBJ databases">
        <title>The complete genome of Truepera radiovictris DSM 17093.</title>
        <authorList>
            <consortium name="US DOE Joint Genome Institute (JGI-PGF)"/>
            <person name="Lucas S."/>
            <person name="Copeland A."/>
            <person name="Lapidus A."/>
            <person name="Glavina del Rio T."/>
            <person name="Dalin E."/>
            <person name="Tice H."/>
            <person name="Bruce D."/>
            <person name="Goodwin L."/>
            <person name="Pitluck S."/>
            <person name="Kyrpides N."/>
            <person name="Mavromatis K."/>
            <person name="Ovchinnikova G."/>
            <person name="Munk A.C."/>
            <person name="Detter J.C."/>
            <person name="Han C."/>
            <person name="Tapia R."/>
            <person name="Land M."/>
            <person name="Hauser L."/>
            <person name="Markowitz V."/>
            <person name="Cheng J.-F."/>
            <person name="Hugenholtz P."/>
            <person name="Woyke T."/>
            <person name="Wu D."/>
            <person name="Tindall B."/>
            <person name="Pomrenke H.G."/>
            <person name="Brambilla E."/>
            <person name="Klenk H.-P."/>
            <person name="Eisen J.A."/>
        </authorList>
    </citation>
    <scope>NUCLEOTIDE SEQUENCE [LARGE SCALE GENOMIC DNA]</scope>
    <source>
        <strain evidence="4">DSM 17093 / CIP 108686 / LMG 22925 / RQ-24</strain>
    </source>
</reference>
<dbReference type="PRINTS" id="PR00081">
    <property type="entry name" value="GDHRDH"/>
</dbReference>
<dbReference type="NCBIfam" id="NF005559">
    <property type="entry name" value="PRK07231.1"/>
    <property type="match status" value="1"/>
</dbReference>
<protein>
    <submittedName>
        <fullName evidence="3">Short-chain dehydrogenase/reductase SDR</fullName>
    </submittedName>
</protein>
<dbReference type="SUPFAM" id="SSF51735">
    <property type="entry name" value="NAD(P)-binding Rossmann-fold domains"/>
    <property type="match status" value="1"/>
</dbReference>
<dbReference type="Pfam" id="PF13561">
    <property type="entry name" value="adh_short_C2"/>
    <property type="match status" value="1"/>
</dbReference>
<comment type="similarity">
    <text evidence="1">Belongs to the short-chain dehydrogenases/reductases (SDR) family.</text>
</comment>
<dbReference type="EMBL" id="CP002049">
    <property type="protein sequence ID" value="ADI13751.1"/>
    <property type="molecule type" value="Genomic_DNA"/>
</dbReference>
<organism evidence="3 4">
    <name type="scientific">Truepera radiovictrix (strain DSM 17093 / CIP 108686 / LMG 22925 / RQ-24)</name>
    <dbReference type="NCBI Taxonomy" id="649638"/>
    <lineage>
        <taxon>Bacteria</taxon>
        <taxon>Thermotogati</taxon>
        <taxon>Deinococcota</taxon>
        <taxon>Deinococci</taxon>
        <taxon>Trueperales</taxon>
        <taxon>Trueperaceae</taxon>
        <taxon>Truepera</taxon>
    </lineage>
</organism>
<sequence>MRLKDKVAIVTGAASGMGLAIAKRFAQEGAAVVATDWNGERLEAAVASIEGEGGSVVSVQGDIAERATAETLVAEALTHFGHLDVLCNNAGVMDYMQGVGELSDEVWRRVLRINLDGPMYTSRAALPHLLGRGGSIINVASTAGISGGAAGAAYTASKHALVGLTRNTAWMYATRGVRCNAICPGATRTNIGESMPQEKLDPAGAARAQAFAGLIPAVLEPNDIAELALFLASDASRHINGAIIPADGGWKAL</sequence>
<dbReference type="KEGG" id="tra:Trad_0615"/>
<dbReference type="PRINTS" id="PR00080">
    <property type="entry name" value="SDRFAMILY"/>
</dbReference>
<dbReference type="CDD" id="cd05233">
    <property type="entry name" value="SDR_c"/>
    <property type="match status" value="1"/>
</dbReference>
<evidence type="ECO:0000313" key="4">
    <source>
        <dbReference type="Proteomes" id="UP000000379"/>
    </source>
</evidence>
<dbReference type="OrthoDB" id="153550at2"/>
<dbReference type="InterPro" id="IPR036291">
    <property type="entry name" value="NAD(P)-bd_dom_sf"/>
</dbReference>
<evidence type="ECO:0000256" key="1">
    <source>
        <dbReference type="ARBA" id="ARBA00006484"/>
    </source>
</evidence>
<dbReference type="Proteomes" id="UP000000379">
    <property type="component" value="Chromosome"/>
</dbReference>
<evidence type="ECO:0000313" key="3">
    <source>
        <dbReference type="EMBL" id="ADI13751.1"/>
    </source>
</evidence>
<dbReference type="FunFam" id="3.40.50.720:FF:000084">
    <property type="entry name" value="Short-chain dehydrogenase reductase"/>
    <property type="match status" value="1"/>
</dbReference>
<dbReference type="PANTHER" id="PTHR24321">
    <property type="entry name" value="DEHYDROGENASES, SHORT CHAIN"/>
    <property type="match status" value="1"/>
</dbReference>
<dbReference type="GO" id="GO:0016491">
    <property type="term" value="F:oxidoreductase activity"/>
    <property type="evidence" value="ECO:0007669"/>
    <property type="project" value="UniProtKB-KW"/>
</dbReference>
<keyword evidence="4" id="KW-1185">Reference proteome</keyword>
<proteinExistence type="inferred from homology"/>
<name>D7CSY4_TRURR</name>
<dbReference type="HOGENOM" id="CLU_010194_1_0_0"/>
<reference evidence="3 4" key="2">
    <citation type="journal article" date="2011" name="Stand. Genomic Sci.">
        <title>Complete genome sequence of Truepera radiovictrix type strain (RQ-24).</title>
        <authorList>
            <person name="Ivanova N."/>
            <person name="Rohde C."/>
            <person name="Munk C."/>
            <person name="Nolan M."/>
            <person name="Lucas S."/>
            <person name="Del Rio T.G."/>
            <person name="Tice H."/>
            <person name="Deshpande S."/>
            <person name="Cheng J.F."/>
            <person name="Tapia R."/>
            <person name="Han C."/>
            <person name="Goodwin L."/>
            <person name="Pitluck S."/>
            <person name="Liolios K."/>
            <person name="Mavromatis K."/>
            <person name="Mikhailova N."/>
            <person name="Pati A."/>
            <person name="Chen A."/>
            <person name="Palaniappan K."/>
            <person name="Land M."/>
            <person name="Hauser L."/>
            <person name="Chang Y.J."/>
            <person name="Jeffries C.D."/>
            <person name="Brambilla E."/>
            <person name="Rohde M."/>
            <person name="Goker M."/>
            <person name="Tindall B.J."/>
            <person name="Woyke T."/>
            <person name="Bristow J."/>
            <person name="Eisen J.A."/>
            <person name="Markowitz V."/>
            <person name="Hugenholtz P."/>
            <person name="Kyrpides N.C."/>
            <person name="Klenk H.P."/>
            <person name="Lapidus A."/>
        </authorList>
    </citation>
    <scope>NUCLEOTIDE SEQUENCE [LARGE SCALE GENOMIC DNA]</scope>
    <source>
        <strain evidence="4">DSM 17093 / CIP 108686 / LMG 22925 / RQ-24</strain>
    </source>
</reference>
<dbReference type="RefSeq" id="WP_013177127.1">
    <property type="nucleotide sequence ID" value="NC_014221.1"/>
</dbReference>
<dbReference type="InterPro" id="IPR020904">
    <property type="entry name" value="Sc_DH/Rdtase_CS"/>
</dbReference>
<dbReference type="PROSITE" id="PS00061">
    <property type="entry name" value="ADH_SHORT"/>
    <property type="match status" value="1"/>
</dbReference>
<dbReference type="InterPro" id="IPR002347">
    <property type="entry name" value="SDR_fam"/>
</dbReference>
<dbReference type="eggNOG" id="COG1028">
    <property type="taxonomic scope" value="Bacteria"/>
</dbReference>